<comment type="caution">
    <text evidence="3">The sequence shown here is derived from an EMBL/GenBank/DDBJ whole genome shotgun (WGS) entry which is preliminary data.</text>
</comment>
<sequence>MTVAVETGTWQLDTVASTVAVRHKTFWGLVTVKGTFAAVNGKGEVRPDGSAVGTITLDAASLDTRNAKRDEHLRSADFFDAANHPEITFAVRSAELRDGDEVHVVGQLTVRGISRAKSVTARLVGADDRSLTLDAEFTVDREQFAMGWNQLGMIRGLTTVATTLRFTRTATA</sequence>
<reference evidence="3 4" key="1">
    <citation type="submission" date="2024-06" db="EMBL/GenBank/DDBJ databases">
        <title>The Natural Products Discovery Center: Release of the First 8490 Sequenced Strains for Exploring Actinobacteria Biosynthetic Diversity.</title>
        <authorList>
            <person name="Kalkreuter E."/>
            <person name="Kautsar S.A."/>
            <person name="Yang D."/>
            <person name="Bader C.D."/>
            <person name="Teijaro C.N."/>
            <person name="Fluegel L."/>
            <person name="Davis C.M."/>
            <person name="Simpson J.R."/>
            <person name="Lauterbach L."/>
            <person name="Steele A.D."/>
            <person name="Gui C."/>
            <person name="Meng S."/>
            <person name="Li G."/>
            <person name="Viehrig K."/>
            <person name="Ye F."/>
            <person name="Su P."/>
            <person name="Kiefer A.F."/>
            <person name="Nichols A."/>
            <person name="Cepeda A.J."/>
            <person name="Yan W."/>
            <person name="Fan B."/>
            <person name="Jiang Y."/>
            <person name="Adhikari A."/>
            <person name="Zheng C.-J."/>
            <person name="Schuster L."/>
            <person name="Cowan T.M."/>
            <person name="Smanski M.J."/>
            <person name="Chevrette M.G."/>
            <person name="De Carvalho L.P.S."/>
            <person name="Shen B."/>
        </authorList>
    </citation>
    <scope>NUCLEOTIDE SEQUENCE [LARGE SCALE GENOMIC DNA]</scope>
    <source>
        <strain evidence="3 4">NPDC000155</strain>
    </source>
</reference>
<organism evidence="3 4">
    <name type="scientific">Streptomyces lanatus</name>
    <dbReference type="NCBI Taxonomy" id="66900"/>
    <lineage>
        <taxon>Bacteria</taxon>
        <taxon>Bacillati</taxon>
        <taxon>Actinomycetota</taxon>
        <taxon>Actinomycetes</taxon>
        <taxon>Kitasatosporales</taxon>
        <taxon>Streptomycetaceae</taxon>
        <taxon>Streptomyces</taxon>
    </lineage>
</organism>
<comment type="similarity">
    <text evidence="1">Belongs to the UPF0312 family.</text>
</comment>
<dbReference type="SMART" id="SM00867">
    <property type="entry name" value="YceI"/>
    <property type="match status" value="1"/>
</dbReference>
<dbReference type="PANTHER" id="PTHR34406">
    <property type="entry name" value="PROTEIN YCEI"/>
    <property type="match status" value="1"/>
</dbReference>
<evidence type="ECO:0000313" key="4">
    <source>
        <dbReference type="Proteomes" id="UP001486207"/>
    </source>
</evidence>
<name>A0ABV1Y7Q9_9ACTN</name>
<dbReference type="RefSeq" id="WP_190076077.1">
    <property type="nucleotide sequence ID" value="NZ_BNBM01000033.1"/>
</dbReference>
<accession>A0ABV1Y7Q9</accession>
<keyword evidence="4" id="KW-1185">Reference proteome</keyword>
<proteinExistence type="inferred from homology"/>
<dbReference type="PANTHER" id="PTHR34406:SF1">
    <property type="entry name" value="PROTEIN YCEI"/>
    <property type="match status" value="1"/>
</dbReference>
<dbReference type="InterPro" id="IPR036761">
    <property type="entry name" value="TTHA0802/YceI-like_sf"/>
</dbReference>
<dbReference type="SUPFAM" id="SSF101874">
    <property type="entry name" value="YceI-like"/>
    <property type="match status" value="1"/>
</dbReference>
<feature type="domain" description="Lipid/polyisoprenoid-binding YceI-like" evidence="2">
    <location>
        <begin position="9"/>
        <end position="167"/>
    </location>
</feature>
<dbReference type="Pfam" id="PF04264">
    <property type="entry name" value="YceI"/>
    <property type="match status" value="1"/>
</dbReference>
<evidence type="ECO:0000256" key="1">
    <source>
        <dbReference type="ARBA" id="ARBA00008812"/>
    </source>
</evidence>
<dbReference type="EMBL" id="JBEPFB010000042">
    <property type="protein sequence ID" value="MER7379897.1"/>
    <property type="molecule type" value="Genomic_DNA"/>
</dbReference>
<evidence type="ECO:0000313" key="3">
    <source>
        <dbReference type="EMBL" id="MER7379897.1"/>
    </source>
</evidence>
<dbReference type="InterPro" id="IPR007372">
    <property type="entry name" value="Lipid/polyisoprenoid-bd_YceI"/>
</dbReference>
<protein>
    <submittedName>
        <fullName evidence="3">YceI family protein</fullName>
    </submittedName>
</protein>
<dbReference type="Gene3D" id="2.40.128.110">
    <property type="entry name" value="Lipid/polyisoprenoid-binding, YceI-like"/>
    <property type="match status" value="1"/>
</dbReference>
<gene>
    <name evidence="3" type="ORF">ABT384_45740</name>
</gene>
<dbReference type="Proteomes" id="UP001486207">
    <property type="component" value="Unassembled WGS sequence"/>
</dbReference>
<evidence type="ECO:0000259" key="2">
    <source>
        <dbReference type="SMART" id="SM00867"/>
    </source>
</evidence>